<evidence type="ECO:0000313" key="4">
    <source>
        <dbReference type="Proteomes" id="UP000297348"/>
    </source>
</evidence>
<dbReference type="Proteomes" id="UP000297348">
    <property type="component" value="Unassembled WGS sequence"/>
</dbReference>
<dbReference type="InterPro" id="IPR040491">
    <property type="entry name" value="DUF5626"/>
</dbReference>
<proteinExistence type="predicted"/>
<feature type="signal peptide" evidence="1">
    <location>
        <begin position="1"/>
        <end position="17"/>
    </location>
</feature>
<dbReference type="EMBL" id="RKLX01000030">
    <property type="protein sequence ID" value="TGD17491.1"/>
    <property type="molecule type" value="Genomic_DNA"/>
</dbReference>
<organism evidence="3 4">
    <name type="scientific">Levilactobacillus suantsaiihabitans</name>
    <dbReference type="NCBI Taxonomy" id="2487722"/>
    <lineage>
        <taxon>Bacteria</taxon>
        <taxon>Bacillati</taxon>
        <taxon>Bacillota</taxon>
        <taxon>Bacilli</taxon>
        <taxon>Lactobacillales</taxon>
        <taxon>Lactobacillaceae</taxon>
        <taxon>Levilactobacillus</taxon>
    </lineage>
</organism>
<evidence type="ECO:0000256" key="1">
    <source>
        <dbReference type="SAM" id="SignalP"/>
    </source>
</evidence>
<keyword evidence="1" id="KW-0732">Signal</keyword>
<protein>
    <recommendedName>
        <fullName evidence="2">DUF5626 domain-containing protein</fullName>
    </recommendedName>
</protein>
<feature type="domain" description="DUF5626" evidence="2">
    <location>
        <begin position="15"/>
        <end position="99"/>
    </location>
</feature>
<dbReference type="RefSeq" id="WP_225428743.1">
    <property type="nucleotide sequence ID" value="NZ_RKLX01000030.1"/>
</dbReference>
<feature type="chain" id="PRO_5021246396" description="DUF5626 domain-containing protein" evidence="1">
    <location>
        <begin position="18"/>
        <end position="102"/>
    </location>
</feature>
<sequence>MFTCGVILFGGVVSASAASFRVSHDVPLSWSASCTIVTSGDHIKNVKDVKTRARMGKITKAYVTHDAVNKVTLHISRKLGIVNYKSGLVAKVSKGKLIVTVI</sequence>
<reference evidence="3 4" key="1">
    <citation type="submission" date="2018-10" db="EMBL/GenBank/DDBJ databases">
        <title>Lactobacillus sp. R7 and Lactobacillus sp. R19 isolated from fermented mustard green product of Taiwan.</title>
        <authorList>
            <person name="Lin S.-T."/>
        </authorList>
    </citation>
    <scope>NUCLEOTIDE SEQUENCE [LARGE SCALE GENOMIC DNA]</scope>
    <source>
        <strain evidence="3 4">BCRC 81129</strain>
    </source>
</reference>
<dbReference type="AlphaFoldDB" id="A0A4Z0J7Y6"/>
<accession>A0A4Z0J7Y6</accession>
<gene>
    <name evidence="3" type="ORF">EGT51_12060</name>
</gene>
<name>A0A4Z0J7Y6_9LACO</name>
<evidence type="ECO:0000313" key="3">
    <source>
        <dbReference type="EMBL" id="TGD17491.1"/>
    </source>
</evidence>
<comment type="caution">
    <text evidence="3">The sequence shown here is derived from an EMBL/GenBank/DDBJ whole genome shotgun (WGS) entry which is preliminary data.</text>
</comment>
<dbReference type="Pfam" id="PF18540">
    <property type="entry name" value="DUF5626"/>
    <property type="match status" value="1"/>
</dbReference>
<evidence type="ECO:0000259" key="2">
    <source>
        <dbReference type="Pfam" id="PF18540"/>
    </source>
</evidence>
<keyword evidence="4" id="KW-1185">Reference proteome</keyword>